<dbReference type="PROSITE" id="PS50942">
    <property type="entry name" value="ENTH"/>
    <property type="match status" value="1"/>
</dbReference>
<evidence type="ECO:0000256" key="5">
    <source>
        <dbReference type="SAM" id="MobiDB-lite"/>
    </source>
</evidence>
<protein>
    <submittedName>
        <fullName evidence="7">AP-4 complex accessory subunit tepsin</fullName>
    </submittedName>
</protein>
<feature type="region of interest" description="Disordered" evidence="5">
    <location>
        <begin position="473"/>
        <end position="492"/>
    </location>
</feature>
<dbReference type="GO" id="GO:0031410">
    <property type="term" value="C:cytoplasmic vesicle"/>
    <property type="evidence" value="ECO:0007669"/>
    <property type="project" value="UniProtKB-SubCell"/>
</dbReference>
<dbReference type="Pfam" id="PF01417">
    <property type="entry name" value="ENTH"/>
    <property type="match status" value="1"/>
</dbReference>
<dbReference type="PANTHER" id="PTHR21514:SF0">
    <property type="entry name" value="AP-4 COMPLEX ACCESSORY SUBUNIT TEPSIN"/>
    <property type="match status" value="1"/>
</dbReference>
<dbReference type="EMBL" id="NEDP02005511">
    <property type="protein sequence ID" value="OWF39733.1"/>
    <property type="molecule type" value="Genomic_DNA"/>
</dbReference>
<feature type="compositionally biased region" description="Low complexity" evidence="5">
    <location>
        <begin position="152"/>
        <end position="165"/>
    </location>
</feature>
<dbReference type="InterPro" id="IPR058028">
    <property type="entry name" value="Tepsin_VHS/ENTH-like"/>
</dbReference>
<evidence type="ECO:0000256" key="4">
    <source>
        <dbReference type="ARBA" id="ARBA00023329"/>
    </source>
</evidence>
<feature type="region of interest" description="Disordered" evidence="5">
    <location>
        <begin position="141"/>
        <end position="174"/>
    </location>
</feature>
<comment type="caution">
    <text evidence="7">The sequence shown here is derived from an EMBL/GenBank/DDBJ whole genome shotgun (WGS) entry which is preliminary data.</text>
</comment>
<dbReference type="Gene3D" id="1.25.40.90">
    <property type="match status" value="1"/>
</dbReference>
<evidence type="ECO:0000256" key="1">
    <source>
        <dbReference type="ARBA" id="ARBA00004541"/>
    </source>
</evidence>
<dbReference type="InterPro" id="IPR039273">
    <property type="entry name" value="TEPSIN"/>
</dbReference>
<evidence type="ECO:0000259" key="6">
    <source>
        <dbReference type="PROSITE" id="PS50942"/>
    </source>
</evidence>
<dbReference type="InterPro" id="IPR013809">
    <property type="entry name" value="ENTH"/>
</dbReference>
<dbReference type="Proteomes" id="UP000242188">
    <property type="component" value="Unassembled WGS sequence"/>
</dbReference>
<keyword evidence="3" id="KW-0333">Golgi apparatus</keyword>
<dbReference type="PANTHER" id="PTHR21514">
    <property type="entry name" value="AP-4 COMPLEX ACCESSORY SUBUNIT TEPSIN"/>
    <property type="match status" value="1"/>
</dbReference>
<feature type="region of interest" description="Disordered" evidence="5">
    <location>
        <begin position="236"/>
        <end position="285"/>
    </location>
</feature>
<gene>
    <name evidence="7" type="ORF">KP79_PYT05819</name>
</gene>
<comment type="subcellular location">
    <subcellularLocation>
        <location evidence="1">Cytoplasmic vesicle</location>
    </subcellularLocation>
    <subcellularLocation>
        <location evidence="2">Golgi apparatus</location>
        <location evidence="2">trans-Golgi network</location>
    </subcellularLocation>
</comment>
<keyword evidence="4" id="KW-0968">Cytoplasmic vesicle</keyword>
<dbReference type="STRING" id="6573.A0A210PTC3"/>
<evidence type="ECO:0000313" key="7">
    <source>
        <dbReference type="EMBL" id="OWF39733.1"/>
    </source>
</evidence>
<proteinExistence type="predicted"/>
<sequence>MSENPSVNLVFEKVSFVNKISIILKATSDDDKPIPGYLYQEISKITHESDGYCESTLEYLVDRLERNSCHIKLKVIKVMKYLLENGHKNFRFGLLKNAHGITAATKFSGPPDPLHGNVPYLMVRKAAQELSEVLFDTEMFEASQEGKPNRQTNTGSLGSSGSQTGKYEGFGNAPAAQKKSFGDSVIDNMYKMAEKMSEQPADHQRELLKSVQSVGGYKPPTNYVAENHPLVVPFTKPELKSQPVEPVRKHVPGKAGGGWGDSDEDDDSYHSLSKSSSKRSTESNNLLDRMEGVTLEDWSGEENLVTSTVDNGQSFLLKRTEIKNFIQRCHQLGCYKILELLNQRLKSGVDNHTMRSLLLVENLLTTDLIGVDRIIQTCKENLIWLVGNCSGPIASKANKIIKILEKLSNGSLLHGGLTNTSIDTQNTGCSTLGQGQHEHMLETQLSKENEEQVNINTGRDIELLLQPDPSANLYMPHSEGQRDAVQTNTDVT</sequence>
<dbReference type="InterPro" id="IPR008942">
    <property type="entry name" value="ENTH_VHS"/>
</dbReference>
<feature type="domain" description="ENTH" evidence="6">
    <location>
        <begin position="11"/>
        <end position="144"/>
    </location>
</feature>
<accession>A0A210PTC3</accession>
<dbReference type="SUPFAM" id="SSF48464">
    <property type="entry name" value="ENTH/VHS domain"/>
    <property type="match status" value="1"/>
</dbReference>
<evidence type="ECO:0000313" key="8">
    <source>
        <dbReference type="Proteomes" id="UP000242188"/>
    </source>
</evidence>
<dbReference type="OrthoDB" id="118154at2759"/>
<evidence type="ECO:0000256" key="2">
    <source>
        <dbReference type="ARBA" id="ARBA00004601"/>
    </source>
</evidence>
<dbReference type="InterPro" id="IPR035802">
    <property type="entry name" value="ENTH/VHS_tepsin"/>
</dbReference>
<dbReference type="Pfam" id="PF25827">
    <property type="entry name" value="TVHS-like"/>
    <property type="match status" value="1"/>
</dbReference>
<reference evidence="7 8" key="1">
    <citation type="journal article" date="2017" name="Nat. Ecol. Evol.">
        <title>Scallop genome provides insights into evolution of bilaterian karyotype and development.</title>
        <authorList>
            <person name="Wang S."/>
            <person name="Zhang J."/>
            <person name="Jiao W."/>
            <person name="Li J."/>
            <person name="Xun X."/>
            <person name="Sun Y."/>
            <person name="Guo X."/>
            <person name="Huan P."/>
            <person name="Dong B."/>
            <person name="Zhang L."/>
            <person name="Hu X."/>
            <person name="Sun X."/>
            <person name="Wang J."/>
            <person name="Zhao C."/>
            <person name="Wang Y."/>
            <person name="Wang D."/>
            <person name="Huang X."/>
            <person name="Wang R."/>
            <person name="Lv J."/>
            <person name="Li Y."/>
            <person name="Zhang Z."/>
            <person name="Liu B."/>
            <person name="Lu W."/>
            <person name="Hui Y."/>
            <person name="Liang J."/>
            <person name="Zhou Z."/>
            <person name="Hou R."/>
            <person name="Li X."/>
            <person name="Liu Y."/>
            <person name="Li H."/>
            <person name="Ning X."/>
            <person name="Lin Y."/>
            <person name="Zhao L."/>
            <person name="Xing Q."/>
            <person name="Dou J."/>
            <person name="Li Y."/>
            <person name="Mao J."/>
            <person name="Guo H."/>
            <person name="Dou H."/>
            <person name="Li T."/>
            <person name="Mu C."/>
            <person name="Jiang W."/>
            <person name="Fu Q."/>
            <person name="Fu X."/>
            <person name="Miao Y."/>
            <person name="Liu J."/>
            <person name="Yu Q."/>
            <person name="Li R."/>
            <person name="Liao H."/>
            <person name="Li X."/>
            <person name="Kong Y."/>
            <person name="Jiang Z."/>
            <person name="Chourrout D."/>
            <person name="Li R."/>
            <person name="Bao Z."/>
        </authorList>
    </citation>
    <scope>NUCLEOTIDE SEQUENCE [LARGE SCALE GENOMIC DNA]</scope>
    <source>
        <strain evidence="7 8">PY_sf001</strain>
    </source>
</reference>
<dbReference type="GO" id="GO:0032588">
    <property type="term" value="C:trans-Golgi network membrane"/>
    <property type="evidence" value="ECO:0007669"/>
    <property type="project" value="TreeGrafter"/>
</dbReference>
<name>A0A210PTC3_MIZYE</name>
<organism evidence="7 8">
    <name type="scientific">Mizuhopecten yessoensis</name>
    <name type="common">Japanese scallop</name>
    <name type="synonym">Patinopecten yessoensis</name>
    <dbReference type="NCBI Taxonomy" id="6573"/>
    <lineage>
        <taxon>Eukaryota</taxon>
        <taxon>Metazoa</taxon>
        <taxon>Spiralia</taxon>
        <taxon>Lophotrochozoa</taxon>
        <taxon>Mollusca</taxon>
        <taxon>Bivalvia</taxon>
        <taxon>Autobranchia</taxon>
        <taxon>Pteriomorphia</taxon>
        <taxon>Pectinida</taxon>
        <taxon>Pectinoidea</taxon>
        <taxon>Pectinidae</taxon>
        <taxon>Mizuhopecten</taxon>
    </lineage>
</organism>
<evidence type="ECO:0000256" key="3">
    <source>
        <dbReference type="ARBA" id="ARBA00023034"/>
    </source>
</evidence>
<keyword evidence="8" id="KW-1185">Reference proteome</keyword>
<dbReference type="AlphaFoldDB" id="A0A210PTC3"/>
<dbReference type="CDD" id="cd03572">
    <property type="entry name" value="ENTH_like_Tepsin"/>
    <property type="match status" value="1"/>
</dbReference>